<name>W7U004_9STRA</name>
<accession>W7U004</accession>
<proteinExistence type="predicted"/>
<evidence type="ECO:0000313" key="2">
    <source>
        <dbReference type="Proteomes" id="UP000019335"/>
    </source>
</evidence>
<keyword evidence="2" id="KW-1185">Reference proteome</keyword>
<dbReference type="Proteomes" id="UP000019335">
    <property type="component" value="Chromosome 9"/>
</dbReference>
<organism evidence="1 2">
    <name type="scientific">Nannochloropsis gaditana</name>
    <dbReference type="NCBI Taxonomy" id="72520"/>
    <lineage>
        <taxon>Eukaryota</taxon>
        <taxon>Sar</taxon>
        <taxon>Stramenopiles</taxon>
        <taxon>Ochrophyta</taxon>
        <taxon>Eustigmatophyceae</taxon>
        <taxon>Eustigmatales</taxon>
        <taxon>Monodopsidaceae</taxon>
        <taxon>Nannochloropsis</taxon>
    </lineage>
</organism>
<protein>
    <submittedName>
        <fullName evidence="1">Uncharacterized protein</fullName>
    </submittedName>
</protein>
<evidence type="ECO:0000313" key="1">
    <source>
        <dbReference type="EMBL" id="EWM26256.1"/>
    </source>
</evidence>
<dbReference type="AlphaFoldDB" id="W7U004"/>
<reference evidence="1 2" key="1">
    <citation type="journal article" date="2014" name="Mol. Plant">
        <title>Chromosome Scale Genome Assembly and Transcriptome Profiling of Nannochloropsis gaditana in Nitrogen Depletion.</title>
        <authorList>
            <person name="Corteggiani Carpinelli E."/>
            <person name="Telatin A."/>
            <person name="Vitulo N."/>
            <person name="Forcato C."/>
            <person name="D'Angelo M."/>
            <person name="Schiavon R."/>
            <person name="Vezzi A."/>
            <person name="Giacometti G.M."/>
            <person name="Morosinotto T."/>
            <person name="Valle G."/>
        </authorList>
    </citation>
    <scope>NUCLEOTIDE SEQUENCE [LARGE SCALE GENOMIC DNA]</scope>
    <source>
        <strain evidence="1 2">B-31</strain>
    </source>
</reference>
<dbReference type="EMBL" id="AZIL01000698">
    <property type="protein sequence ID" value="EWM26256.1"/>
    <property type="molecule type" value="Genomic_DNA"/>
</dbReference>
<gene>
    <name evidence="1" type="ORF">Naga_100025g41</name>
</gene>
<sequence>MFFCCSFQLMRLTNGARSQSSRRGSSSLCLAKSSCPYRLTATGSTATSLYPITCTFVPNHFPGNALIAPCSTRTASRNASPNVLASWWRSTEGTGGKVRKETRVGVTARVSRRLTRMLNVHRYISHALPWCPARPDSFLSRVL</sequence>
<comment type="caution">
    <text evidence="1">The sequence shown here is derived from an EMBL/GenBank/DDBJ whole genome shotgun (WGS) entry which is preliminary data.</text>
</comment>